<keyword evidence="10" id="KW-1185">Reference proteome</keyword>
<feature type="chain" id="PRO_5029469029" evidence="7">
    <location>
        <begin position="22"/>
        <end position="414"/>
    </location>
</feature>
<comment type="caution">
    <text evidence="6">Lacks conserved residue(s) required for the propagation of feature annotation.</text>
</comment>
<feature type="disulfide bond" evidence="6">
    <location>
        <begin position="246"/>
        <end position="273"/>
    </location>
</feature>
<comment type="caution">
    <text evidence="9">The sequence shown here is derived from an EMBL/GenBank/DDBJ whole genome shotgun (WGS) entry which is preliminary data.</text>
</comment>
<feature type="domain" description="Sushi" evidence="8">
    <location>
        <begin position="216"/>
        <end position="275"/>
    </location>
</feature>
<evidence type="ECO:0000256" key="4">
    <source>
        <dbReference type="ARBA" id="ARBA00023157"/>
    </source>
</evidence>
<feature type="disulfide bond" evidence="6">
    <location>
        <begin position="382"/>
        <end position="409"/>
    </location>
</feature>
<dbReference type="EMBL" id="VWPW01026244">
    <property type="protein sequence ID" value="NWJ08928.1"/>
    <property type="molecule type" value="Genomic_DNA"/>
</dbReference>
<evidence type="ECO:0000256" key="1">
    <source>
        <dbReference type="ARBA" id="ARBA00022659"/>
    </source>
</evidence>
<feature type="non-terminal residue" evidence="9">
    <location>
        <position position="1"/>
    </location>
</feature>
<dbReference type="Pfam" id="PF00084">
    <property type="entry name" value="Sushi"/>
    <property type="match status" value="6"/>
</dbReference>
<dbReference type="FunFam" id="2.10.70.10:FF:000014">
    <property type="entry name" value="Membrane cofactor protein"/>
    <property type="match status" value="1"/>
</dbReference>
<dbReference type="PROSITE" id="PS50923">
    <property type="entry name" value="SUSHI"/>
    <property type="match status" value="6"/>
</dbReference>
<evidence type="ECO:0000259" key="8">
    <source>
        <dbReference type="PROSITE" id="PS50923"/>
    </source>
</evidence>
<evidence type="ECO:0000313" key="10">
    <source>
        <dbReference type="Proteomes" id="UP000534426"/>
    </source>
</evidence>
<keyword evidence="2 7" id="KW-0732">Signal</keyword>
<evidence type="ECO:0000256" key="5">
    <source>
        <dbReference type="ARBA" id="ARBA00023180"/>
    </source>
</evidence>
<feature type="domain" description="Sushi" evidence="8">
    <location>
        <begin position="147"/>
        <end position="215"/>
    </location>
</feature>
<evidence type="ECO:0000256" key="7">
    <source>
        <dbReference type="SAM" id="SignalP"/>
    </source>
</evidence>
<dbReference type="PANTHER" id="PTHR19325">
    <property type="entry name" value="COMPLEMENT COMPONENT-RELATED SUSHI DOMAIN-CONTAINING"/>
    <property type="match status" value="1"/>
</dbReference>
<evidence type="ECO:0000256" key="3">
    <source>
        <dbReference type="ARBA" id="ARBA00022737"/>
    </source>
</evidence>
<proteinExistence type="predicted"/>
<gene>
    <name evidence="9" type="primary">C4bpa</name>
    <name evidence="9" type="ORF">CRYUND_R00585</name>
</gene>
<feature type="domain" description="Sushi" evidence="8">
    <location>
        <begin position="86"/>
        <end position="146"/>
    </location>
</feature>
<dbReference type="CDD" id="cd00033">
    <property type="entry name" value="CCP"/>
    <property type="match status" value="5"/>
</dbReference>
<dbReference type="InterPro" id="IPR035976">
    <property type="entry name" value="Sushi/SCR/CCP_sf"/>
</dbReference>
<dbReference type="SMART" id="SM00032">
    <property type="entry name" value="CCP"/>
    <property type="match status" value="6"/>
</dbReference>
<feature type="domain" description="Sushi" evidence="8">
    <location>
        <begin position="279"/>
        <end position="339"/>
    </location>
</feature>
<feature type="non-terminal residue" evidence="9">
    <location>
        <position position="414"/>
    </location>
</feature>
<organism evidence="9 10">
    <name type="scientific">Crypturellus undulatus</name>
    <dbReference type="NCBI Taxonomy" id="48396"/>
    <lineage>
        <taxon>Eukaryota</taxon>
        <taxon>Metazoa</taxon>
        <taxon>Chordata</taxon>
        <taxon>Craniata</taxon>
        <taxon>Vertebrata</taxon>
        <taxon>Euteleostomi</taxon>
        <taxon>Archelosauria</taxon>
        <taxon>Archosauria</taxon>
        <taxon>Dinosauria</taxon>
        <taxon>Saurischia</taxon>
        <taxon>Theropoda</taxon>
        <taxon>Coelurosauria</taxon>
        <taxon>Aves</taxon>
        <taxon>Palaeognathae</taxon>
        <taxon>Tinamiformes</taxon>
        <taxon>Tinamidae</taxon>
        <taxon>Crypturellus</taxon>
    </lineage>
</organism>
<dbReference type="Gene3D" id="2.10.70.10">
    <property type="entry name" value="Complement Module, domain 1"/>
    <property type="match status" value="6"/>
</dbReference>
<keyword evidence="3" id="KW-0677">Repeat</keyword>
<accession>A0A7K4LW34</accession>
<keyword evidence="1 6" id="KW-0768">Sushi</keyword>
<dbReference type="Proteomes" id="UP000534426">
    <property type="component" value="Unassembled WGS sequence"/>
</dbReference>
<evidence type="ECO:0000313" key="9">
    <source>
        <dbReference type="EMBL" id="NWJ08928.1"/>
    </source>
</evidence>
<evidence type="ECO:0000256" key="6">
    <source>
        <dbReference type="PROSITE-ProRule" id="PRU00302"/>
    </source>
</evidence>
<feature type="signal peptide" evidence="7">
    <location>
        <begin position="1"/>
        <end position="21"/>
    </location>
</feature>
<feature type="domain" description="Sushi" evidence="8">
    <location>
        <begin position="22"/>
        <end position="85"/>
    </location>
</feature>
<keyword evidence="5" id="KW-0325">Glycoprotein</keyword>
<keyword evidence="4 6" id="KW-1015">Disulfide bond</keyword>
<dbReference type="AlphaFoldDB" id="A0A7K4LW34"/>
<evidence type="ECO:0000256" key="2">
    <source>
        <dbReference type="ARBA" id="ARBA00022729"/>
    </source>
</evidence>
<reference evidence="9 10" key="1">
    <citation type="submission" date="2019-09" db="EMBL/GenBank/DDBJ databases">
        <title>Bird 10,000 Genomes (B10K) Project - Family phase.</title>
        <authorList>
            <person name="Zhang G."/>
        </authorList>
    </citation>
    <scope>NUCLEOTIDE SEQUENCE [LARGE SCALE GENOMIC DNA]</scope>
    <source>
        <strain evidence="9">B10K-MSB-37135</strain>
        <tissue evidence="9">Heart</tissue>
    </source>
</reference>
<dbReference type="InterPro" id="IPR000436">
    <property type="entry name" value="Sushi_SCR_CCP_dom"/>
</dbReference>
<protein>
    <submittedName>
        <fullName evidence="9">C4BPA protein</fullName>
    </submittedName>
</protein>
<dbReference type="PANTHER" id="PTHR19325:SF570">
    <property type="entry name" value="COMPLEMENT COMPONENT 4 BINDING PROTEIN, MEMBRANE"/>
    <property type="match status" value="1"/>
</dbReference>
<feature type="domain" description="Sushi" evidence="8">
    <location>
        <begin position="351"/>
        <end position="411"/>
    </location>
</feature>
<dbReference type="InterPro" id="IPR050350">
    <property type="entry name" value="Compl-Cell_Adhes-Reg"/>
</dbReference>
<dbReference type="FunFam" id="2.10.70.10:FF:000055">
    <property type="entry name" value="Complement decay-accelerating factor, GPI-anchored"/>
    <property type="match status" value="1"/>
</dbReference>
<name>A0A7K4LW34_9AVES</name>
<dbReference type="SUPFAM" id="SSF57535">
    <property type="entry name" value="Complement control module/SCR domain"/>
    <property type="match status" value="5"/>
</dbReference>
<sequence length="414" mass="45739">AAACLLLWIKLLIALSPVILTGPCQPPKRLHYAELLESFQKMQSFPSGTTVTYQCRPGYRRIPGRRLTLTCTDSQWSQTEPFCTEKTCASPGDIEHGSVHIVDSKFGSSITFSCEEGYRLRGAREISCAVKGTGVDWSDNLPFCEQIPCEPPPNIANGVYEERENYVYQTTVTYRCNEVPKGMDRFSLVGSNSIFCTYDADKNGVWSGPPPECRVVKCDNLEVENGKKMTGFGPSYSYLDSITFECDPGYSMVGSQTVNCLEDNAWHPPKPSCVKSTELVCAAPKITGGELIPLKTKYRRGEAVQIKCDAQCALPDGTGEMTITCEGREKWSLLQNCTCDCLFGFHSFSGEPVDPTPHIPFGRIISGLKTSYSTGDIITIECYAGYTLRGEANIQYAGKNLWIPEVPTCHLSKY</sequence>